<dbReference type="EMBL" id="JAUZMY010000046">
    <property type="protein sequence ID" value="MEE2041329.1"/>
    <property type="molecule type" value="Genomic_DNA"/>
</dbReference>
<comment type="caution">
    <text evidence="1">The sequence shown here is derived from an EMBL/GenBank/DDBJ whole genome shotgun (WGS) entry which is preliminary data.</text>
</comment>
<dbReference type="SUPFAM" id="SSF52833">
    <property type="entry name" value="Thioredoxin-like"/>
    <property type="match status" value="1"/>
</dbReference>
<reference evidence="1 2" key="1">
    <citation type="submission" date="2023-08" db="EMBL/GenBank/DDBJ databases">
        <authorList>
            <person name="Girao M."/>
            <person name="Carvalho M.F."/>
        </authorList>
    </citation>
    <scope>NUCLEOTIDE SEQUENCE [LARGE SCALE GENOMIC DNA]</scope>
    <source>
        <strain evidence="1 2">CT-R113</strain>
    </source>
</reference>
<gene>
    <name evidence="1" type="ORF">Q8791_29300</name>
</gene>
<name>A0ABU7KGG1_9ACTN</name>
<evidence type="ECO:0000313" key="1">
    <source>
        <dbReference type="EMBL" id="MEE2041329.1"/>
    </source>
</evidence>
<organism evidence="1 2">
    <name type="scientific">Nocardiopsis codii</name>
    <dbReference type="NCBI Taxonomy" id="3065942"/>
    <lineage>
        <taxon>Bacteria</taxon>
        <taxon>Bacillati</taxon>
        <taxon>Actinomycetota</taxon>
        <taxon>Actinomycetes</taxon>
        <taxon>Streptosporangiales</taxon>
        <taxon>Nocardiopsidaceae</taxon>
        <taxon>Nocardiopsis</taxon>
    </lineage>
</organism>
<dbReference type="Gene3D" id="3.40.30.10">
    <property type="entry name" value="Glutaredoxin"/>
    <property type="match status" value="1"/>
</dbReference>
<dbReference type="Proteomes" id="UP001356095">
    <property type="component" value="Unassembled WGS sequence"/>
</dbReference>
<evidence type="ECO:0000313" key="2">
    <source>
        <dbReference type="Proteomes" id="UP001356095"/>
    </source>
</evidence>
<keyword evidence="2" id="KW-1185">Reference proteome</keyword>
<dbReference type="InterPro" id="IPR036249">
    <property type="entry name" value="Thioredoxin-like_sf"/>
</dbReference>
<proteinExistence type="predicted"/>
<dbReference type="Pfam" id="PF22234">
    <property type="entry name" value="Rv2466c-like"/>
    <property type="match status" value="1"/>
</dbReference>
<accession>A0ABU7KGG1</accession>
<protein>
    <submittedName>
        <fullName evidence="1">Disulfide bond formation protein DsbA</fullName>
    </submittedName>
</protein>
<dbReference type="InterPro" id="IPR053977">
    <property type="entry name" value="Rv2466c-like"/>
</dbReference>
<sequence>MADDRWTVDFWLDPSCPLTRNTARWITSLTGHVPLDVRWHVMSLFLLNEHRDEDPEGDTEGYLRIPARVATAVRSDHGNDALGAFHDALWTDPDGTHREWIGDIADALRRCGLPADLADAGWGTGYDAALRESHQDGVGRVDAEIGTPVLAVTTPDGALPAVFGPVVAEVPSQADAVRLWQATLLLAGVPGFRELKR</sequence>